<dbReference type="GO" id="GO:0016432">
    <property type="term" value="F:tRNA-uridine aminocarboxypropyltransferase activity"/>
    <property type="evidence" value="ECO:0007669"/>
    <property type="project" value="UniProtKB-EC"/>
</dbReference>
<keyword evidence="4" id="KW-0819">tRNA processing</keyword>
<reference evidence="9" key="1">
    <citation type="submission" date="2016-11" db="EMBL/GenBank/DDBJ databases">
        <authorList>
            <person name="Shukria A."/>
            <person name="Stevens D.C."/>
        </authorList>
    </citation>
    <scope>NUCLEOTIDE SEQUENCE [LARGE SCALE GENOMIC DNA]</scope>
    <source>
        <strain evidence="9">Cbfe23</strain>
    </source>
</reference>
<dbReference type="STRING" id="83449.BON30_07835"/>
<evidence type="ECO:0000256" key="6">
    <source>
        <dbReference type="SAM" id="MobiDB-lite"/>
    </source>
</evidence>
<evidence type="ECO:0000256" key="5">
    <source>
        <dbReference type="ARBA" id="ARBA00034489"/>
    </source>
</evidence>
<evidence type="ECO:0000313" key="9">
    <source>
        <dbReference type="Proteomes" id="UP000182229"/>
    </source>
</evidence>
<reference evidence="8 9" key="2">
    <citation type="submission" date="2016-12" db="EMBL/GenBank/DDBJ databases">
        <title>Draft Genome Sequence of Cystobacter ferrugineus Strain Cbfe23.</title>
        <authorList>
            <person name="Akbar S."/>
            <person name="Dowd S.E."/>
            <person name="Stevens D.C."/>
        </authorList>
    </citation>
    <scope>NUCLEOTIDE SEQUENCE [LARGE SCALE GENOMIC DNA]</scope>
    <source>
        <strain evidence="8 9">Cbfe23</strain>
    </source>
</reference>
<feature type="domain" description="DTW" evidence="7">
    <location>
        <begin position="1"/>
        <end position="188"/>
    </location>
</feature>
<dbReference type="RefSeq" id="WP_071897273.1">
    <property type="nucleotide sequence ID" value="NZ_MPIN01000002.1"/>
</dbReference>
<dbReference type="PANTHER" id="PTHR21392:SF0">
    <property type="entry name" value="TRNA-URIDINE AMINOCARBOXYPROPYLTRANSFERASE 2"/>
    <property type="match status" value="1"/>
</dbReference>
<feature type="region of interest" description="Disordered" evidence="6">
    <location>
        <begin position="377"/>
        <end position="402"/>
    </location>
</feature>
<accession>A0A1L9BEY9</accession>
<dbReference type="SMART" id="SM01144">
    <property type="entry name" value="DTW"/>
    <property type="match status" value="1"/>
</dbReference>
<keyword evidence="9" id="KW-1185">Reference proteome</keyword>
<dbReference type="InterPro" id="IPR005636">
    <property type="entry name" value="DTW"/>
</dbReference>
<evidence type="ECO:0000313" key="8">
    <source>
        <dbReference type="EMBL" id="OJH40834.1"/>
    </source>
</evidence>
<dbReference type="OrthoDB" id="268835at2"/>
<comment type="caution">
    <text evidence="8">The sequence shown here is derived from an EMBL/GenBank/DDBJ whole genome shotgun (WGS) entry which is preliminary data.</text>
</comment>
<dbReference type="GO" id="GO:0008033">
    <property type="term" value="P:tRNA processing"/>
    <property type="evidence" value="ECO:0007669"/>
    <property type="project" value="UniProtKB-KW"/>
</dbReference>
<dbReference type="PANTHER" id="PTHR21392">
    <property type="entry name" value="TRNA-URIDINE AMINOCARBOXYPROPYLTRANSFERASE 2"/>
    <property type="match status" value="1"/>
</dbReference>
<gene>
    <name evidence="8" type="ORF">BON30_07835</name>
</gene>
<dbReference type="AlphaFoldDB" id="A0A1L9BEY9"/>
<dbReference type="InterPro" id="IPR039262">
    <property type="entry name" value="DTWD2/TAPT"/>
</dbReference>
<keyword evidence="3" id="KW-0949">S-adenosyl-L-methionine</keyword>
<evidence type="ECO:0000256" key="2">
    <source>
        <dbReference type="ARBA" id="ARBA00022679"/>
    </source>
</evidence>
<proteinExistence type="inferred from homology"/>
<evidence type="ECO:0000256" key="3">
    <source>
        <dbReference type="ARBA" id="ARBA00022691"/>
    </source>
</evidence>
<name>A0A1L9BEY9_9BACT</name>
<protein>
    <recommendedName>
        <fullName evidence="1">tRNA-uridine aminocarboxypropyltransferase</fullName>
        <ecNumber evidence="1">2.5.1.25</ecNumber>
    </recommendedName>
</protein>
<organism evidence="8 9">
    <name type="scientific">Cystobacter ferrugineus</name>
    <dbReference type="NCBI Taxonomy" id="83449"/>
    <lineage>
        <taxon>Bacteria</taxon>
        <taxon>Pseudomonadati</taxon>
        <taxon>Myxococcota</taxon>
        <taxon>Myxococcia</taxon>
        <taxon>Myxococcales</taxon>
        <taxon>Cystobacterineae</taxon>
        <taxon>Archangiaceae</taxon>
        <taxon>Cystobacter</taxon>
    </lineage>
</organism>
<dbReference type="EC" id="2.5.1.25" evidence="1"/>
<evidence type="ECO:0000256" key="1">
    <source>
        <dbReference type="ARBA" id="ARBA00012386"/>
    </source>
</evidence>
<dbReference type="EMBL" id="MPIN01000002">
    <property type="protein sequence ID" value="OJH40834.1"/>
    <property type="molecule type" value="Genomic_DNA"/>
</dbReference>
<dbReference type="Proteomes" id="UP000182229">
    <property type="component" value="Unassembled WGS sequence"/>
</dbReference>
<evidence type="ECO:0000259" key="7">
    <source>
        <dbReference type="SMART" id="SM01144"/>
    </source>
</evidence>
<sequence length="402" mass="44331">MRSLCLRCLRPQATCYCARVPRVDSRTHVVFLQHPRERRVAIGTARMAHLALSNSELHVGLDFTNHARLAELAARPERVAVLFPGEEAMSIEEARANPPETLIVVDGTWPLARKLVKSNPLLAGLPRIGFVPRRPSNYRIRAEPADHCVSTIEAVVEVLGLLEGGQERFDTLLGAFDFMVDTQLERQSTRDGPARKRLYKSPWRPPLELRSIAEDFEHLVLLYAEANAHPQEENLPSELAHLVAMRPSTGERLEAVLAPRQPLARSTSLHVELPEAELLAGESVDSGLARFQAFLRPGDKLAVWTTFALDLLRRDGFPVPEAVNVRLASARALKQKTGGVEQAAELLGAPRLEPWARGRAGRRIAALEAVVRALAERGRATEPPARRSMAPGHVPPERGGGN</sequence>
<keyword evidence="2" id="KW-0808">Transferase</keyword>
<comment type="similarity">
    <text evidence="5">Belongs to the TDD superfamily. DTWD2 family.</text>
</comment>
<evidence type="ECO:0000256" key="4">
    <source>
        <dbReference type="ARBA" id="ARBA00022694"/>
    </source>
</evidence>
<dbReference type="Pfam" id="PF03942">
    <property type="entry name" value="DTW"/>
    <property type="match status" value="1"/>
</dbReference>